<dbReference type="AlphaFoldDB" id="A0AAJ6P6K0"/>
<reference evidence="1" key="2">
    <citation type="submission" date="2023-02" db="EMBL/GenBank/DDBJ databases">
        <authorList>
            <person name="Huang Y."/>
            <person name="Zhang Y."/>
            <person name="Zhang T."/>
            <person name="Wang J."/>
        </authorList>
    </citation>
    <scope>NUCLEOTIDE SEQUENCE</scope>
    <source>
        <strain evidence="1">KJ-1</strain>
    </source>
</reference>
<dbReference type="KEGG" id="aviv:LF296_07445"/>
<reference evidence="1" key="1">
    <citation type="journal article" date="2022" name="Front Environ Sci">
        <title>Complete genome sequence analysis of a novel alkane-degrading bacterial strain, Acinetobacter vivianii KJ-1, and its diesel degradation ability.</title>
        <authorList>
            <person name="Zhang Y."/>
            <person name="Song F."/>
            <person name="Wang J."/>
            <person name="Zhao Q."/>
            <person name="Zheng L."/>
            <person name="Wang Z."/>
            <person name="Zhang X."/>
            <person name="Gao Y."/>
            <person name="Chen G."/>
            <person name="Huang Y."/>
        </authorList>
    </citation>
    <scope>NUCLEOTIDE SEQUENCE</scope>
    <source>
        <strain evidence="1">KJ-1</strain>
    </source>
</reference>
<accession>A0AAJ6P6K0</accession>
<evidence type="ECO:0000313" key="2">
    <source>
        <dbReference type="Proteomes" id="UP001199528"/>
    </source>
</evidence>
<dbReference type="EMBL" id="CP085083">
    <property type="protein sequence ID" value="WDZ52599.1"/>
    <property type="molecule type" value="Genomic_DNA"/>
</dbReference>
<dbReference type="RefSeq" id="WP_272655921.1">
    <property type="nucleotide sequence ID" value="NZ_CP085083.1"/>
</dbReference>
<sequence>MSKAINPNMHIKQNLNAEIEAWLAKGNAITTIQSKFQARRVEYSKKLKAMRLEDEQKQLKKQKRIENQATEQQITTLSSWLNEYKGRAKALVEVLGCAHSYISQIKSFTRPCSKARFEEIKQAMHRVEQGEKYH</sequence>
<organism evidence="1 2">
    <name type="scientific">Acinetobacter vivianii</name>
    <dbReference type="NCBI Taxonomy" id="1776742"/>
    <lineage>
        <taxon>Bacteria</taxon>
        <taxon>Pseudomonadati</taxon>
        <taxon>Pseudomonadota</taxon>
        <taxon>Gammaproteobacteria</taxon>
        <taxon>Moraxellales</taxon>
        <taxon>Moraxellaceae</taxon>
        <taxon>Acinetobacter</taxon>
    </lineage>
</organism>
<protein>
    <submittedName>
        <fullName evidence="1">Uncharacterized protein</fullName>
    </submittedName>
</protein>
<dbReference type="Proteomes" id="UP001199528">
    <property type="component" value="Chromosome"/>
</dbReference>
<evidence type="ECO:0000313" key="1">
    <source>
        <dbReference type="EMBL" id="WDZ52599.1"/>
    </source>
</evidence>
<proteinExistence type="predicted"/>
<name>A0AAJ6P6K0_9GAMM</name>
<gene>
    <name evidence="1" type="ORF">LF296_07445</name>
</gene>